<evidence type="ECO:0000256" key="3">
    <source>
        <dbReference type="ARBA" id="ARBA00023015"/>
    </source>
</evidence>
<proteinExistence type="predicted"/>
<accession>A0AAW9KB59</accession>
<dbReference type="GO" id="GO:0005524">
    <property type="term" value="F:ATP binding"/>
    <property type="evidence" value="ECO:0007669"/>
    <property type="project" value="UniProtKB-KW"/>
</dbReference>
<comment type="caution">
    <text evidence="6">The sequence shown here is derived from an EMBL/GenBank/DDBJ whole genome shotgun (WGS) entry which is preliminary data.</text>
</comment>
<dbReference type="InterPro" id="IPR002078">
    <property type="entry name" value="Sigma_54_int"/>
</dbReference>
<dbReference type="Proteomes" id="UP001288944">
    <property type="component" value="Unassembled WGS sequence"/>
</dbReference>
<dbReference type="InterPro" id="IPR058031">
    <property type="entry name" value="AAA_lid_NorR"/>
</dbReference>
<dbReference type="PRINTS" id="PR01590">
    <property type="entry name" value="HTHFIS"/>
</dbReference>
<dbReference type="InterPro" id="IPR025944">
    <property type="entry name" value="Sigma_54_int_dom_CS"/>
</dbReference>
<dbReference type="Pfam" id="PF02954">
    <property type="entry name" value="HTH_8"/>
    <property type="match status" value="1"/>
</dbReference>
<evidence type="ECO:0000256" key="4">
    <source>
        <dbReference type="ARBA" id="ARBA00023163"/>
    </source>
</evidence>
<dbReference type="AlphaFoldDB" id="A0AAW9KB59"/>
<dbReference type="InterPro" id="IPR002197">
    <property type="entry name" value="HTH_Fis"/>
</dbReference>
<dbReference type="SUPFAM" id="SSF46689">
    <property type="entry name" value="Homeodomain-like"/>
    <property type="match status" value="1"/>
</dbReference>
<feature type="domain" description="Sigma-54 factor interaction" evidence="5">
    <location>
        <begin position="1"/>
        <end position="34"/>
    </location>
</feature>
<keyword evidence="4" id="KW-0804">Transcription</keyword>
<feature type="non-terminal residue" evidence="6">
    <location>
        <position position="1"/>
    </location>
</feature>
<dbReference type="GO" id="GO:0043565">
    <property type="term" value="F:sequence-specific DNA binding"/>
    <property type="evidence" value="ECO:0007669"/>
    <property type="project" value="InterPro"/>
</dbReference>
<evidence type="ECO:0000313" key="7">
    <source>
        <dbReference type="Proteomes" id="UP001288944"/>
    </source>
</evidence>
<gene>
    <name evidence="6" type="ORF">GNF83_22845</name>
</gene>
<evidence type="ECO:0000256" key="1">
    <source>
        <dbReference type="ARBA" id="ARBA00022741"/>
    </source>
</evidence>
<dbReference type="PANTHER" id="PTHR32071">
    <property type="entry name" value="TRANSCRIPTIONAL REGULATORY PROTEIN"/>
    <property type="match status" value="1"/>
</dbReference>
<dbReference type="EMBL" id="WNUR01001831">
    <property type="protein sequence ID" value="MDZ7543945.1"/>
    <property type="molecule type" value="Genomic_DNA"/>
</dbReference>
<organism evidence="6 7">
    <name type="scientific">Clostridium perfringens</name>
    <dbReference type="NCBI Taxonomy" id="1502"/>
    <lineage>
        <taxon>Bacteria</taxon>
        <taxon>Bacillati</taxon>
        <taxon>Bacillota</taxon>
        <taxon>Clostridia</taxon>
        <taxon>Eubacteriales</taxon>
        <taxon>Clostridiaceae</taxon>
        <taxon>Clostridium</taxon>
    </lineage>
</organism>
<protein>
    <submittedName>
        <fullName evidence="6">Sigma-54-dependent Fis family transcriptional regulator</fullName>
    </submittedName>
</protein>
<dbReference type="PANTHER" id="PTHR32071:SF57">
    <property type="entry name" value="C4-DICARBOXYLATE TRANSPORT TRANSCRIPTIONAL REGULATORY PROTEIN DCTD"/>
    <property type="match status" value="1"/>
</dbReference>
<evidence type="ECO:0000256" key="2">
    <source>
        <dbReference type="ARBA" id="ARBA00022840"/>
    </source>
</evidence>
<dbReference type="PROSITE" id="PS50045">
    <property type="entry name" value="SIGMA54_INTERACT_4"/>
    <property type="match status" value="1"/>
</dbReference>
<dbReference type="Pfam" id="PF25601">
    <property type="entry name" value="AAA_lid_14"/>
    <property type="match status" value="1"/>
</dbReference>
<name>A0AAW9KB59_CLOPF</name>
<keyword evidence="2" id="KW-0067">ATP-binding</keyword>
<sequence>DIPDISKDLFNRLLAYNWPGNIRQLENCIENIVNLNGELSADIIDECEEKRNEILNIKNKDIIIEEAKEECFNLEEIEKIAIRNAIEHNKYNMTKTAKALGISRNTLYLKIKKYNLDVD</sequence>
<dbReference type="Gene3D" id="1.10.10.60">
    <property type="entry name" value="Homeodomain-like"/>
    <property type="match status" value="1"/>
</dbReference>
<keyword evidence="1" id="KW-0547">Nucleotide-binding</keyword>
<dbReference type="GO" id="GO:0006355">
    <property type="term" value="P:regulation of DNA-templated transcription"/>
    <property type="evidence" value="ECO:0007669"/>
    <property type="project" value="InterPro"/>
</dbReference>
<dbReference type="PROSITE" id="PS00688">
    <property type="entry name" value="SIGMA54_INTERACT_3"/>
    <property type="match status" value="1"/>
</dbReference>
<dbReference type="InterPro" id="IPR009057">
    <property type="entry name" value="Homeodomain-like_sf"/>
</dbReference>
<reference evidence="6" key="1">
    <citation type="submission" date="2019-11" db="EMBL/GenBank/DDBJ databases">
        <title>Characterization of Clostridium perfringens isolates from swine manure treated agricultural soils.</title>
        <authorList>
            <person name="Wushke S.T."/>
        </authorList>
    </citation>
    <scope>NUCLEOTIDE SEQUENCE</scope>
    <source>
        <strain evidence="6">X62</strain>
    </source>
</reference>
<evidence type="ECO:0000313" key="6">
    <source>
        <dbReference type="EMBL" id="MDZ7543945.1"/>
    </source>
</evidence>
<evidence type="ECO:0000259" key="5">
    <source>
        <dbReference type="PROSITE" id="PS50045"/>
    </source>
</evidence>
<dbReference type="Gene3D" id="1.10.8.60">
    <property type="match status" value="1"/>
</dbReference>
<keyword evidence="3" id="KW-0805">Transcription regulation</keyword>